<feature type="repeat" description="TPR" evidence="2">
    <location>
        <begin position="917"/>
        <end position="950"/>
    </location>
</feature>
<dbReference type="SUPFAM" id="SSF56112">
    <property type="entry name" value="Protein kinase-like (PK-like)"/>
    <property type="match status" value="1"/>
</dbReference>
<dbReference type="PROSITE" id="PS50011">
    <property type="entry name" value="PROTEIN_KINASE_DOM"/>
    <property type="match status" value="1"/>
</dbReference>
<dbReference type="PROSITE" id="PS50005">
    <property type="entry name" value="TPR"/>
    <property type="match status" value="1"/>
</dbReference>
<dbReference type="PANTHER" id="PTHR11102">
    <property type="entry name" value="SEL-1-LIKE PROTEIN"/>
    <property type="match status" value="1"/>
</dbReference>
<dbReference type="SMART" id="SM00671">
    <property type="entry name" value="SEL1"/>
    <property type="match status" value="12"/>
</dbReference>
<organism evidence="4 5">
    <name type="scientific">Tritrichomonas musculus</name>
    <dbReference type="NCBI Taxonomy" id="1915356"/>
    <lineage>
        <taxon>Eukaryota</taxon>
        <taxon>Metamonada</taxon>
        <taxon>Parabasalia</taxon>
        <taxon>Tritrichomonadida</taxon>
        <taxon>Tritrichomonadidae</taxon>
        <taxon>Tritrichomonas</taxon>
    </lineage>
</organism>
<accession>A0ABR2KHG2</accession>
<dbReference type="InterPro" id="IPR050767">
    <property type="entry name" value="Sel1_AlgK"/>
</dbReference>
<feature type="domain" description="Protein kinase" evidence="3">
    <location>
        <begin position="218"/>
        <end position="465"/>
    </location>
</feature>
<dbReference type="SUPFAM" id="SSF81901">
    <property type="entry name" value="HCP-like"/>
    <property type="match status" value="3"/>
</dbReference>
<dbReference type="PROSITE" id="PS00108">
    <property type="entry name" value="PROTEIN_KINASE_ST"/>
    <property type="match status" value="1"/>
</dbReference>
<name>A0ABR2KHG2_9EUKA</name>
<dbReference type="Pfam" id="PF00069">
    <property type="entry name" value="Pkinase"/>
    <property type="match status" value="1"/>
</dbReference>
<evidence type="ECO:0000313" key="5">
    <source>
        <dbReference type="Proteomes" id="UP001470230"/>
    </source>
</evidence>
<sequence>MSSDFIVNEYTNLINSIGDDFIKSICSKFEIVTFLSFEKNPVKTDENYIDALFNFLNKHQLIIYYLPNHINNIKAVVCVEGKCVIFEQFDIINFESTLMKIKGITINVSEPDQHLSEEISSIERTFSKTIKNNPLFRIIMRPILAFIIRRFFYPTYYFKKPDFFTFNKKYNKPNFINTFNSWFQSKSCKEMMDDNIEQFFENKDEEKPILLNFKEDEFIKLRTIYNKQLSIYYLVIHKDSLYLFLMKKYSTLEKNKFKLHEISFCENYSHHCFTKVYGFLKNEGQVTGIIYEYLCNDNLTKFYKSNKHNNEIFKIMTSKRVFEGINYLQSKSLIHRDLKPDNILIDHDYRAYISDYETIRKVTDQNEEYTYDIGSSFYGSPEQLNGDNISPQTDIYSYGLILKFIYNQKNSSKFKSLIDSCTMSDPNKRISIKGITDFLSDEIKNFNDLNKISLSDNIHLLSQYLHENISILKINGWNQEQINDYFYKSYILFLSEFKKNEEKKSFALNNLGNLYMNGKGLEKNYSKAKKYYQKAEKLKNSYATNSIGNFYKTGILGEKNYLKAIEYYRRASMMENPESFYNLGFLYLTGKGFKRDLVKAYEYFMKGADLKNVNSYRMLALLHLYGEEPIEQNSQKAKEYYDKAIKLNDSNSIVSKALLYYYGDSVEKDYLKARELFLLAANKNVANAFYNLGKMYKRGDIGKRDYDKAIHYFKIAARLKQPDSYYYLGKLYFKGQGVPQDYKMAKSYYEIGSELNEPYSSYKLGIMYENGIGVKQDYKKAEQYFKKAGENHYFSGVFKLGTYYNNGDIFQIDIDKAISYFEMCIQTKKEKYLLELNEYFNIKRNFEHYPAYNELGLIYIISDEKRNLNAAVDFIRIAAHSEYPFGQNNYGLLNQIYLNNLDEARYMYERASKHNFAPAEYNFGHIYEEKGNLVEAYKLYERASKHEDQEMIFHSIKRYDKRLKYSTIFITTLAELKLILYYLSLETYNSDKVQIYFNKIFTKFKKYLENEYFPLVIGEKCENIFHLICNTFFNNTDDINIDETIQYEKYCLQKKHKQQTIENINDMKNIFEYKSQKLLKDVLTDRNIRERFMLNIAEMIDLMNSILYKPPYLILFERIQINKKTPEHLISSNKIISDINNEFYNGFDINIEEIK</sequence>
<dbReference type="PANTHER" id="PTHR11102:SF147">
    <property type="entry name" value="SEL1L ADAPTOR SUBUNIT OF ERAD E3 UBIQUITIN LIGASE"/>
    <property type="match status" value="1"/>
</dbReference>
<evidence type="ECO:0000259" key="3">
    <source>
        <dbReference type="PROSITE" id="PS50011"/>
    </source>
</evidence>
<protein>
    <recommendedName>
        <fullName evidence="3">Protein kinase domain-containing protein</fullName>
    </recommendedName>
</protein>
<dbReference type="EMBL" id="JAPFFF010000005">
    <property type="protein sequence ID" value="KAK8890588.1"/>
    <property type="molecule type" value="Genomic_DNA"/>
</dbReference>
<dbReference type="SMART" id="SM00028">
    <property type="entry name" value="TPR"/>
    <property type="match status" value="4"/>
</dbReference>
<dbReference type="InterPro" id="IPR006597">
    <property type="entry name" value="Sel1-like"/>
</dbReference>
<gene>
    <name evidence="4" type="ORF">M9Y10_035366</name>
</gene>
<evidence type="ECO:0000256" key="1">
    <source>
        <dbReference type="ARBA" id="ARBA00038101"/>
    </source>
</evidence>
<dbReference type="CDD" id="cd00180">
    <property type="entry name" value="PKc"/>
    <property type="match status" value="1"/>
</dbReference>
<dbReference type="InterPro" id="IPR008271">
    <property type="entry name" value="Ser/Thr_kinase_AS"/>
</dbReference>
<dbReference type="SMART" id="SM00220">
    <property type="entry name" value="S_TKc"/>
    <property type="match status" value="1"/>
</dbReference>
<dbReference type="Proteomes" id="UP001470230">
    <property type="component" value="Unassembled WGS sequence"/>
</dbReference>
<dbReference type="InterPro" id="IPR011009">
    <property type="entry name" value="Kinase-like_dom_sf"/>
</dbReference>
<dbReference type="InterPro" id="IPR011990">
    <property type="entry name" value="TPR-like_helical_dom_sf"/>
</dbReference>
<reference evidence="4 5" key="1">
    <citation type="submission" date="2024-04" db="EMBL/GenBank/DDBJ databases">
        <title>Tritrichomonas musculus Genome.</title>
        <authorList>
            <person name="Alves-Ferreira E."/>
            <person name="Grigg M."/>
            <person name="Lorenzi H."/>
            <person name="Galac M."/>
        </authorList>
    </citation>
    <scope>NUCLEOTIDE SEQUENCE [LARGE SCALE GENOMIC DNA]</scope>
    <source>
        <strain evidence="4 5">EAF2021</strain>
    </source>
</reference>
<evidence type="ECO:0000256" key="2">
    <source>
        <dbReference type="PROSITE-ProRule" id="PRU00339"/>
    </source>
</evidence>
<dbReference type="Pfam" id="PF08238">
    <property type="entry name" value="Sel1"/>
    <property type="match status" value="11"/>
</dbReference>
<dbReference type="Gene3D" id="1.10.510.10">
    <property type="entry name" value="Transferase(Phosphotransferase) domain 1"/>
    <property type="match status" value="1"/>
</dbReference>
<comment type="caution">
    <text evidence="4">The sequence shown here is derived from an EMBL/GenBank/DDBJ whole genome shotgun (WGS) entry which is preliminary data.</text>
</comment>
<keyword evidence="5" id="KW-1185">Reference proteome</keyword>
<keyword evidence="2" id="KW-0802">TPR repeat</keyword>
<evidence type="ECO:0000313" key="4">
    <source>
        <dbReference type="EMBL" id="KAK8890588.1"/>
    </source>
</evidence>
<dbReference type="Gene3D" id="1.25.40.10">
    <property type="entry name" value="Tetratricopeptide repeat domain"/>
    <property type="match status" value="4"/>
</dbReference>
<dbReference type="InterPro" id="IPR019734">
    <property type="entry name" value="TPR_rpt"/>
</dbReference>
<comment type="similarity">
    <text evidence="1">Belongs to the sel-1 family.</text>
</comment>
<dbReference type="InterPro" id="IPR000719">
    <property type="entry name" value="Prot_kinase_dom"/>
</dbReference>
<proteinExistence type="inferred from homology"/>